<evidence type="ECO:0000313" key="3">
    <source>
        <dbReference type="Proteomes" id="UP000249828"/>
    </source>
</evidence>
<dbReference type="GO" id="GO:0003677">
    <property type="term" value="F:DNA binding"/>
    <property type="evidence" value="ECO:0007669"/>
    <property type="project" value="InterPro"/>
</dbReference>
<dbReference type="RefSeq" id="WP_111248053.1">
    <property type="nucleotide sequence ID" value="NZ_PIEU01000076.1"/>
</dbReference>
<dbReference type="Proteomes" id="UP000249828">
    <property type="component" value="Unassembled WGS sequence"/>
</dbReference>
<protein>
    <submittedName>
        <fullName evidence="2">XRE family transcriptional regulator</fullName>
    </submittedName>
</protein>
<feature type="domain" description="HTH cro/C1-type" evidence="1">
    <location>
        <begin position="11"/>
        <end position="66"/>
    </location>
</feature>
<evidence type="ECO:0000313" key="2">
    <source>
        <dbReference type="EMBL" id="PZL72785.1"/>
    </source>
</evidence>
<keyword evidence="3" id="KW-1185">Reference proteome</keyword>
<dbReference type="SUPFAM" id="SSF47413">
    <property type="entry name" value="lambda repressor-like DNA-binding domains"/>
    <property type="match status" value="1"/>
</dbReference>
<name>A0A2W4B981_9ENTE</name>
<dbReference type="InterPro" id="IPR010982">
    <property type="entry name" value="Lambda_DNA-bd_dom_sf"/>
</dbReference>
<dbReference type="CDD" id="cd00093">
    <property type="entry name" value="HTH_XRE"/>
    <property type="match status" value="1"/>
</dbReference>
<dbReference type="SMART" id="SM00530">
    <property type="entry name" value="HTH_XRE"/>
    <property type="match status" value="1"/>
</dbReference>
<sequence length="80" mass="8996">MTYSEIIVFRLKKLCGQKGISINKLATLSGMTQSTLDNIMKGNTKNPKLKTLHKLAMGLDMTVSELLDFPEMNETLFDDE</sequence>
<comment type="caution">
    <text evidence="2">The sequence shown here is derived from an EMBL/GenBank/DDBJ whole genome shotgun (WGS) entry which is preliminary data.</text>
</comment>
<evidence type="ECO:0000259" key="1">
    <source>
        <dbReference type="PROSITE" id="PS50943"/>
    </source>
</evidence>
<gene>
    <name evidence="2" type="ORF">CI088_09810</name>
</gene>
<dbReference type="InterPro" id="IPR001387">
    <property type="entry name" value="Cro/C1-type_HTH"/>
</dbReference>
<accession>A0A2W4B981</accession>
<dbReference type="PROSITE" id="PS50943">
    <property type="entry name" value="HTH_CROC1"/>
    <property type="match status" value="1"/>
</dbReference>
<organism evidence="2 3">
    <name type="scientific">Enterococcus plantarum</name>
    <dbReference type="NCBI Taxonomy" id="1077675"/>
    <lineage>
        <taxon>Bacteria</taxon>
        <taxon>Bacillati</taxon>
        <taxon>Bacillota</taxon>
        <taxon>Bacilli</taxon>
        <taxon>Lactobacillales</taxon>
        <taxon>Enterococcaceae</taxon>
        <taxon>Enterococcus</taxon>
    </lineage>
</organism>
<dbReference type="EMBL" id="PIEU01000076">
    <property type="protein sequence ID" value="PZL72785.1"/>
    <property type="molecule type" value="Genomic_DNA"/>
</dbReference>
<dbReference type="Pfam" id="PF13443">
    <property type="entry name" value="HTH_26"/>
    <property type="match status" value="1"/>
</dbReference>
<reference evidence="2 3" key="1">
    <citation type="submission" date="2017-11" db="EMBL/GenBank/DDBJ databases">
        <title>Draft genome sequence of Enterococcus plantarum TRW2 strain isolated from lettuce.</title>
        <authorList>
            <person name="Kim E.B."/>
            <person name="Marco M.L."/>
            <person name="Williams T.R."/>
            <person name="You I.H."/>
        </authorList>
    </citation>
    <scope>NUCLEOTIDE SEQUENCE [LARGE SCALE GENOMIC DNA]</scope>
    <source>
        <strain evidence="2 3">TRW2</strain>
    </source>
</reference>
<proteinExistence type="predicted"/>
<dbReference type="AlphaFoldDB" id="A0A2W4B981"/>
<dbReference type="Gene3D" id="1.10.260.40">
    <property type="entry name" value="lambda repressor-like DNA-binding domains"/>
    <property type="match status" value="1"/>
</dbReference>